<protein>
    <recommendedName>
        <fullName evidence="1">LRAT domain-containing protein</fullName>
    </recommendedName>
</protein>
<evidence type="ECO:0000259" key="1">
    <source>
        <dbReference type="Pfam" id="PF04970"/>
    </source>
</evidence>
<dbReference type="Pfam" id="PF04970">
    <property type="entry name" value="LRAT"/>
    <property type="match status" value="1"/>
</dbReference>
<dbReference type="InterPro" id="IPR007053">
    <property type="entry name" value="LRAT_dom"/>
</dbReference>
<feature type="domain" description="LRAT" evidence="1">
    <location>
        <begin position="18"/>
        <end position="120"/>
    </location>
</feature>
<gene>
    <name evidence="2" type="ORF">EXU28_09120</name>
</gene>
<organism evidence="2 3">
    <name type="scientific">Acinetobacter wuhouensis</name>
    <dbReference type="NCBI Taxonomy" id="1879050"/>
    <lineage>
        <taxon>Bacteria</taxon>
        <taxon>Pseudomonadati</taxon>
        <taxon>Pseudomonadota</taxon>
        <taxon>Gammaproteobacteria</taxon>
        <taxon>Moraxellales</taxon>
        <taxon>Moraxellaceae</taxon>
        <taxon>Acinetobacter</taxon>
    </lineage>
</organism>
<dbReference type="AlphaFoldDB" id="A0A4Q7AGA3"/>
<reference evidence="2 3" key="1">
    <citation type="submission" date="2019-02" db="EMBL/GenBank/DDBJ databases">
        <title>The Batch Genome Submission of Acinetobacter spp. strains.</title>
        <authorList>
            <person name="Qin J."/>
            <person name="Hu Y."/>
            <person name="Ye H."/>
            <person name="Wei L."/>
            <person name="Feng Y."/>
            <person name="Zong Z."/>
        </authorList>
    </citation>
    <scope>NUCLEOTIDE SEQUENCE [LARGE SCALE GENOMIC DNA]</scope>
    <source>
        <strain evidence="2 3">WCHAW060049</strain>
    </source>
</reference>
<dbReference type="EMBL" id="SGSQ01000012">
    <property type="protein sequence ID" value="RZG46484.1"/>
    <property type="molecule type" value="Genomic_DNA"/>
</dbReference>
<evidence type="ECO:0000313" key="2">
    <source>
        <dbReference type="EMBL" id="RZG46484.1"/>
    </source>
</evidence>
<name>A0A4Q7AGA3_9GAMM</name>
<proteinExistence type="predicted"/>
<dbReference type="Gene3D" id="3.90.1720.10">
    <property type="entry name" value="endopeptidase domain like (from Nostoc punctiforme)"/>
    <property type="match status" value="1"/>
</dbReference>
<dbReference type="Proteomes" id="UP000293863">
    <property type="component" value="Unassembled WGS sequence"/>
</dbReference>
<sequence>MVDGFINSTIKDLVKPKVGSIVHCGLLMNQIEHSGIYIGHNKIVHLDGSGRIEIVSPKKFLDRLDGMNLATNIYVSCRNGKAVASKAAAERAKLKIGKIVNYSVYSNNCHMFVSGCLTGHFENKDNFFSSLEETVEKEIDMNEWRVWDLF</sequence>
<evidence type="ECO:0000313" key="3">
    <source>
        <dbReference type="Proteomes" id="UP000293863"/>
    </source>
</evidence>
<accession>A0A4Q7AGA3</accession>
<keyword evidence="3" id="KW-1185">Reference proteome</keyword>
<comment type="caution">
    <text evidence="2">The sequence shown here is derived from an EMBL/GenBank/DDBJ whole genome shotgun (WGS) entry which is preliminary data.</text>
</comment>